<keyword evidence="3 6" id="KW-0067">ATP-binding</keyword>
<dbReference type="Gene3D" id="2.30.30.100">
    <property type="match status" value="1"/>
</dbReference>
<dbReference type="SUPFAM" id="SSF55681">
    <property type="entry name" value="Class II aaRS and biotin synthetases"/>
    <property type="match status" value="1"/>
</dbReference>
<keyword evidence="6" id="KW-0805">Transcription regulation</keyword>
<dbReference type="STRING" id="335543.Sfum_2610"/>
<keyword evidence="6" id="KW-0804">Transcription</keyword>
<dbReference type="FunCoup" id="A0LLI6">
    <property type="interactions" value="409"/>
</dbReference>
<keyword evidence="6" id="KW-0238">DNA-binding</keyword>
<dbReference type="AlphaFoldDB" id="A0LLI6"/>
<dbReference type="NCBIfam" id="TIGR00121">
    <property type="entry name" value="birA_ligase"/>
    <property type="match status" value="1"/>
</dbReference>
<feature type="binding site" evidence="6">
    <location>
        <begin position="124"/>
        <end position="126"/>
    </location>
    <ligand>
        <name>biotin</name>
        <dbReference type="ChEBI" id="CHEBI:57586"/>
    </ligand>
</feature>
<dbReference type="InterPro" id="IPR036390">
    <property type="entry name" value="WH_DNA-bd_sf"/>
</dbReference>
<dbReference type="InterPro" id="IPR004408">
    <property type="entry name" value="Biotin_CoA_COase_ligase"/>
</dbReference>
<dbReference type="PROSITE" id="PS51733">
    <property type="entry name" value="BPL_LPL_CATALYTIC"/>
    <property type="match status" value="1"/>
</dbReference>
<dbReference type="EC" id="6.3.4.15" evidence="6"/>
<dbReference type="InterPro" id="IPR003142">
    <property type="entry name" value="BPL_C"/>
</dbReference>
<dbReference type="PANTHER" id="PTHR12835:SF5">
    <property type="entry name" value="BIOTIN--PROTEIN LIGASE"/>
    <property type="match status" value="1"/>
</dbReference>
<dbReference type="SUPFAM" id="SSF50037">
    <property type="entry name" value="C-terminal domain of transcriptional repressors"/>
    <property type="match status" value="1"/>
</dbReference>
<dbReference type="GO" id="GO:0003677">
    <property type="term" value="F:DNA binding"/>
    <property type="evidence" value="ECO:0007669"/>
    <property type="project" value="UniProtKB-UniRule"/>
</dbReference>
<dbReference type="InParanoid" id="A0LLI6"/>
<dbReference type="KEGG" id="sfu:Sfum_2610"/>
<reference evidence="8 9" key="1">
    <citation type="submission" date="2006-10" db="EMBL/GenBank/DDBJ databases">
        <title>Complete sequence of Syntrophobacter fumaroxidans MPOB.</title>
        <authorList>
            <consortium name="US DOE Joint Genome Institute"/>
            <person name="Copeland A."/>
            <person name="Lucas S."/>
            <person name="Lapidus A."/>
            <person name="Barry K."/>
            <person name="Detter J.C."/>
            <person name="Glavina del Rio T."/>
            <person name="Hammon N."/>
            <person name="Israni S."/>
            <person name="Pitluck S."/>
            <person name="Goltsman E.G."/>
            <person name="Martinez M."/>
            <person name="Schmutz J."/>
            <person name="Larimer F."/>
            <person name="Land M."/>
            <person name="Hauser L."/>
            <person name="Kyrpides N."/>
            <person name="Kim E."/>
            <person name="Boone D.R."/>
            <person name="Brockman F."/>
            <person name="Culley D."/>
            <person name="Ferry J."/>
            <person name="Gunsalus R."/>
            <person name="McInerney M.J."/>
            <person name="Morrison M."/>
            <person name="Plugge C."/>
            <person name="Rohlin L."/>
            <person name="Scholten J."/>
            <person name="Sieber J."/>
            <person name="Stams A.J.M."/>
            <person name="Worm P."/>
            <person name="Henstra A.M."/>
            <person name="Richardson P."/>
        </authorList>
    </citation>
    <scope>NUCLEOTIDE SEQUENCE [LARGE SCALE GENOMIC DNA]</scope>
    <source>
        <strain evidence="9">DSM 10017 / MPOB</strain>
    </source>
</reference>
<evidence type="ECO:0000256" key="6">
    <source>
        <dbReference type="HAMAP-Rule" id="MF_00978"/>
    </source>
</evidence>
<dbReference type="InterPro" id="IPR030855">
    <property type="entry name" value="Bifunct_BirA"/>
</dbReference>
<feature type="DNA-binding region" description="H-T-H motif" evidence="6">
    <location>
        <begin position="25"/>
        <end position="44"/>
    </location>
</feature>
<comment type="function">
    <text evidence="6">Acts both as a biotin--[acetyl-CoA-carboxylase] ligase and a repressor.</text>
</comment>
<gene>
    <name evidence="6" type="primary">birA</name>
    <name evidence="8" type="ordered locus">Sfum_2610</name>
</gene>
<dbReference type="OrthoDB" id="9807064at2"/>
<dbReference type="InterPro" id="IPR004143">
    <property type="entry name" value="BPL_LPL_catalytic"/>
</dbReference>
<keyword evidence="6" id="KW-0678">Repressor</keyword>
<dbReference type="InterPro" id="IPR013196">
    <property type="entry name" value="HTH_11"/>
</dbReference>
<proteinExistence type="inferred from homology"/>
<keyword evidence="2 6" id="KW-0547">Nucleotide-binding</keyword>
<dbReference type="Pfam" id="PF08279">
    <property type="entry name" value="HTH_11"/>
    <property type="match status" value="1"/>
</dbReference>
<dbReference type="RefSeq" id="WP_011699455.1">
    <property type="nucleotide sequence ID" value="NC_008554.1"/>
</dbReference>
<comment type="catalytic activity">
    <reaction evidence="5 6">
        <text>biotin + L-lysyl-[protein] + ATP = N(6)-biotinyl-L-lysyl-[protein] + AMP + diphosphate + H(+)</text>
        <dbReference type="Rhea" id="RHEA:11756"/>
        <dbReference type="Rhea" id="RHEA-COMP:9752"/>
        <dbReference type="Rhea" id="RHEA-COMP:10505"/>
        <dbReference type="ChEBI" id="CHEBI:15378"/>
        <dbReference type="ChEBI" id="CHEBI:29969"/>
        <dbReference type="ChEBI" id="CHEBI:30616"/>
        <dbReference type="ChEBI" id="CHEBI:33019"/>
        <dbReference type="ChEBI" id="CHEBI:57586"/>
        <dbReference type="ChEBI" id="CHEBI:83144"/>
        <dbReference type="ChEBI" id="CHEBI:456215"/>
        <dbReference type="EC" id="6.3.4.15"/>
    </reaction>
</comment>
<dbReference type="HOGENOM" id="CLU_051096_0_0_7"/>
<dbReference type="eggNOG" id="COG0340">
    <property type="taxonomic scope" value="Bacteria"/>
</dbReference>
<dbReference type="PANTHER" id="PTHR12835">
    <property type="entry name" value="BIOTIN PROTEIN LIGASE"/>
    <property type="match status" value="1"/>
</dbReference>
<evidence type="ECO:0000256" key="1">
    <source>
        <dbReference type="ARBA" id="ARBA00022598"/>
    </source>
</evidence>
<evidence type="ECO:0000256" key="3">
    <source>
        <dbReference type="ARBA" id="ARBA00022840"/>
    </source>
</evidence>
<feature type="binding site" evidence="6">
    <location>
        <position position="120"/>
    </location>
    <ligand>
        <name>biotin</name>
        <dbReference type="ChEBI" id="CHEBI:57586"/>
    </ligand>
</feature>
<dbReference type="Proteomes" id="UP000001784">
    <property type="component" value="Chromosome"/>
</dbReference>
<dbReference type="HAMAP" id="MF_00978">
    <property type="entry name" value="Bifunct_BirA"/>
    <property type="match status" value="1"/>
</dbReference>
<comment type="similarity">
    <text evidence="6">Belongs to the biotin--protein ligase family.</text>
</comment>
<evidence type="ECO:0000256" key="2">
    <source>
        <dbReference type="ARBA" id="ARBA00022741"/>
    </source>
</evidence>
<evidence type="ECO:0000256" key="5">
    <source>
        <dbReference type="ARBA" id="ARBA00047846"/>
    </source>
</evidence>
<dbReference type="GO" id="GO:0005737">
    <property type="term" value="C:cytoplasm"/>
    <property type="evidence" value="ECO:0007669"/>
    <property type="project" value="TreeGrafter"/>
</dbReference>
<accession>A0LLI6</accession>
<dbReference type="CDD" id="cd16442">
    <property type="entry name" value="BPL"/>
    <property type="match status" value="1"/>
</dbReference>
<evidence type="ECO:0000313" key="9">
    <source>
        <dbReference type="Proteomes" id="UP000001784"/>
    </source>
</evidence>
<feature type="binding site" evidence="6">
    <location>
        <begin position="96"/>
        <end position="98"/>
    </location>
    <ligand>
        <name>biotin</name>
        <dbReference type="ChEBI" id="CHEBI:57586"/>
    </ligand>
</feature>
<keyword evidence="9" id="KW-1185">Reference proteome</keyword>
<feature type="binding site" evidence="6">
    <location>
        <position position="191"/>
    </location>
    <ligand>
        <name>biotin</name>
        <dbReference type="ChEBI" id="CHEBI:57586"/>
    </ligand>
</feature>
<keyword evidence="4 6" id="KW-0092">Biotin</keyword>
<organism evidence="8 9">
    <name type="scientific">Syntrophobacter fumaroxidans (strain DSM 10017 / MPOB)</name>
    <dbReference type="NCBI Taxonomy" id="335543"/>
    <lineage>
        <taxon>Bacteria</taxon>
        <taxon>Pseudomonadati</taxon>
        <taxon>Thermodesulfobacteriota</taxon>
        <taxon>Syntrophobacteria</taxon>
        <taxon>Syntrophobacterales</taxon>
        <taxon>Syntrophobacteraceae</taxon>
        <taxon>Syntrophobacter</taxon>
    </lineage>
</organism>
<name>A0LLI6_SYNFM</name>
<dbReference type="GO" id="GO:0006355">
    <property type="term" value="P:regulation of DNA-templated transcription"/>
    <property type="evidence" value="ECO:0007669"/>
    <property type="project" value="UniProtKB-UniRule"/>
</dbReference>
<keyword evidence="1 6" id="KW-0436">Ligase</keyword>
<dbReference type="Gene3D" id="1.10.10.10">
    <property type="entry name" value="Winged helix-like DNA-binding domain superfamily/Winged helix DNA-binding domain"/>
    <property type="match status" value="1"/>
</dbReference>
<sequence>MDAPEATSRQVLRELRKNPGAYVSGTMLADRLGLSRTGIWKHIRNLKSLGYGIVSHPREGYKLVEVPDTLIPEEVAHDLRTSWLAGNYHYLATVGSTNDVALQLALEGAPHGTVVSAEEQTRGRGRLRRDWLSSPRRGIYMTILLRTPLPVREASQSVYIAALALAKTLHSTFRLPSSIKWPNDVLVRHKKVAGILTEMQSDQEQTRFLVIGIGINVNHTQEELAGPFRYPATSVAVELGRPIRRQELMKSFLERFEMEYDRFLDEGFGAILPELEEFSDILGKNVSVLCGKEEIEGRALGFTPEGALVLLTREGRKQSIWAGDVTRVEGSLQDD</sequence>
<evidence type="ECO:0000259" key="7">
    <source>
        <dbReference type="PROSITE" id="PS51733"/>
    </source>
</evidence>
<dbReference type="SUPFAM" id="SSF46785">
    <property type="entry name" value="Winged helix' DNA-binding domain"/>
    <property type="match status" value="1"/>
</dbReference>
<dbReference type="Gene3D" id="3.30.930.10">
    <property type="entry name" value="Bira Bifunctional Protein, Domain 2"/>
    <property type="match status" value="1"/>
</dbReference>
<dbReference type="InterPro" id="IPR036388">
    <property type="entry name" value="WH-like_DNA-bd_sf"/>
</dbReference>
<dbReference type="InterPro" id="IPR045864">
    <property type="entry name" value="aa-tRNA-synth_II/BPL/LPL"/>
</dbReference>
<evidence type="ECO:0000256" key="4">
    <source>
        <dbReference type="ARBA" id="ARBA00023267"/>
    </source>
</evidence>
<evidence type="ECO:0000313" key="8">
    <source>
        <dbReference type="EMBL" id="ABK18288.1"/>
    </source>
</evidence>
<dbReference type="GO" id="GO:0004077">
    <property type="term" value="F:biotin--[biotin carboxyl-carrier protein] ligase activity"/>
    <property type="evidence" value="ECO:0007669"/>
    <property type="project" value="UniProtKB-UniRule"/>
</dbReference>
<dbReference type="Pfam" id="PF02237">
    <property type="entry name" value="BPL_C"/>
    <property type="match status" value="1"/>
</dbReference>
<dbReference type="Pfam" id="PF03099">
    <property type="entry name" value="BPL_LplA_LipB"/>
    <property type="match status" value="1"/>
</dbReference>
<dbReference type="eggNOG" id="COG1654">
    <property type="taxonomic scope" value="Bacteria"/>
</dbReference>
<dbReference type="GO" id="GO:0005524">
    <property type="term" value="F:ATP binding"/>
    <property type="evidence" value="ECO:0007669"/>
    <property type="project" value="UniProtKB-UniRule"/>
</dbReference>
<dbReference type="InterPro" id="IPR008988">
    <property type="entry name" value="Transcriptional_repressor_C"/>
</dbReference>
<dbReference type="EMBL" id="CP000478">
    <property type="protein sequence ID" value="ABK18288.1"/>
    <property type="molecule type" value="Genomic_DNA"/>
</dbReference>
<protein>
    <recommendedName>
        <fullName evidence="6">Bifunctional ligase/repressor BirA</fullName>
    </recommendedName>
    <alternativeName>
        <fullName evidence="6">Biotin--[acetyl-CoA-carboxylase] ligase</fullName>
        <ecNumber evidence="6">6.3.4.15</ecNumber>
    </alternativeName>
    <alternativeName>
        <fullName evidence="6">Biotin--protein ligase</fullName>
    </alternativeName>
    <alternativeName>
        <fullName evidence="6">Biotin-[acetyl-CoA carboxylase] synthetase</fullName>
    </alternativeName>
</protein>
<feature type="domain" description="BPL/LPL catalytic" evidence="7">
    <location>
        <begin position="73"/>
        <end position="264"/>
    </location>
</feature>